<dbReference type="InterPro" id="IPR057478">
    <property type="entry name" value="DAAF9_2"/>
</dbReference>
<dbReference type="Pfam" id="PF25204">
    <property type="entry name" value="DAAF9_2"/>
    <property type="match status" value="1"/>
</dbReference>
<evidence type="ECO:0000259" key="3">
    <source>
        <dbReference type="Pfam" id="PF25203"/>
    </source>
</evidence>
<sequence>MAQCELLTSAPASSSLRLRQLQKICEAEKLEALILIAGIDSNHNAASLQTLRYLFTAASGRELERASQWDALFEDAVLVVHKNRASLYLSRQGYKDLLPALGLWPGLTVHCPTEEEENDTDLYEEHKMRTFREMVAGLEKGGVGMALVKGGAAMQVEEWPLIQSYALDETGGRGFFTMRHVVADVTPALRAAFHRLDAPATLGLLRGAVPMLAQHWREMTSLLDAETSAGRLRLTEAQVLEPLLTYYEYGQIRSGDERTATDHLPAVNFGVHTSQASKSARTERAHSAEDSGPDKGPALHFTVEATDPRTFLHSARTYFFGSRGQNRPGEYNPEEEDDQAEYGGDEGEGPVPEEVGSKDVKYLVQLYVALVAACRETLANVAKTSTFDEGTIKQLLAKNFHQALPQHLTDVTSSVTDTILTSLRVEAWVVDPLAGNRSDVRTEGRNVRVLKARIADVASVNSPGTTLGDLLFAESFISETAGTDSAGGDSALVLTDGIPALATWLGAGTEDESFRAQRDDLQRAMGAVAPLGDGPVAFPSAGTPRGGMTPRAGTPTGGRGPLARLGMPLQEIGEDARVVLECETAPSVLGKWYAFESGLVFEGDRSGLFIMDFTAGDVSSAHVHRNVNDHSPEALVFWCKADKCPVASYGVYSHLAFQNAGEETASRQAANGVNGHVESNGVPEAPFKSSGTNGSSMGVKSVAVAFDLLALTPTARKHYTREILPVWEAVWERNGIRFGHGMEVPLPALLAHEARDRAAGFGGLGGDTLSLVGRRKTFTVASPDLSVAGYLQGLKLQDAGVKRPPATPAKRSEAPIYITVITGTPGSGKHLLAADLASSNGERRWHVIDTAGVGSPLSLDSVKLEKELSRVYQSVRAPVTSNAEPNKSPRVTFVGVPDHVLVISPGLVPVSRVMEIVEGTEAVKTGRCEVASVTACVEAKLFFEDAARWKPAPGVMEQLTAGHVDTIFLMDAAAEERDAVRTFVQAVNPLAAVFQVTRSTLTEFADHAFAPHGATLDAPRGGTRSLPGFQLTKELASALAFSKGSAEGLAPLAFMGGDDLEDVVIKCTGQIDEEALKWELAGLFSETSLSEPASPRAATSQPRNPRLCCVTGVVTTETGGRAKVTATKATVRVERLADPADVIKTPADDVSRPQPGAELHFVGAKPLDRGLLRGVLQRSQESAPSFKQEARVESLSPGEITELEEAHSGAPLPPGWHFDGAWYVNSWGEKSAQHPEMKKWIEEYLRSENEQVDKHNEGVRSRRSGLVPIQFA</sequence>
<evidence type="ECO:0000259" key="4">
    <source>
        <dbReference type="Pfam" id="PF25204"/>
    </source>
</evidence>
<evidence type="ECO:0000259" key="2">
    <source>
        <dbReference type="Pfam" id="PF23281"/>
    </source>
</evidence>
<dbReference type="InterPro" id="IPR056498">
    <property type="entry name" value="DAAF9_N"/>
</dbReference>
<feature type="domain" description="DAAF9 pita-bread-like" evidence="3">
    <location>
        <begin position="209"/>
        <end position="478"/>
    </location>
</feature>
<dbReference type="PANTHER" id="PTHR33664">
    <property type="entry name" value="RCG26366"/>
    <property type="match status" value="1"/>
</dbReference>
<dbReference type="OrthoDB" id="72033at2759"/>
<dbReference type="InterPro" id="IPR027417">
    <property type="entry name" value="P-loop_NTPase"/>
</dbReference>
<dbReference type="Pfam" id="PF23281">
    <property type="entry name" value="DAAF9_N"/>
    <property type="match status" value="1"/>
</dbReference>
<dbReference type="OMA" id="WQQTCRE"/>
<gene>
    <name evidence="5" type="ORF">KFL_003350150</name>
</gene>
<proteinExistence type="predicted"/>
<feature type="domain" description="DAAF9" evidence="4">
    <location>
        <begin position="818"/>
        <end position="1005"/>
    </location>
</feature>
<dbReference type="InterPro" id="IPR058844">
    <property type="entry name" value="PB_DAAF9"/>
</dbReference>
<dbReference type="InterPro" id="IPR040342">
    <property type="entry name" value="DNAAF9"/>
</dbReference>
<dbReference type="Proteomes" id="UP000054558">
    <property type="component" value="Unassembled WGS sequence"/>
</dbReference>
<dbReference type="EMBL" id="DF237284">
    <property type="protein sequence ID" value="GAQ87165.1"/>
    <property type="molecule type" value="Genomic_DNA"/>
</dbReference>
<dbReference type="AlphaFoldDB" id="A0A0U9HN01"/>
<evidence type="ECO:0000256" key="1">
    <source>
        <dbReference type="SAM" id="MobiDB-lite"/>
    </source>
</evidence>
<feature type="domain" description="DAAF9 N-terminal" evidence="2">
    <location>
        <begin position="10"/>
        <end position="191"/>
    </location>
</feature>
<reference evidence="5 6" key="1">
    <citation type="journal article" date="2014" name="Nat. Commun.">
        <title>Klebsormidium flaccidum genome reveals primary factors for plant terrestrial adaptation.</title>
        <authorList>
            <person name="Hori K."/>
            <person name="Maruyama F."/>
            <person name="Fujisawa T."/>
            <person name="Togashi T."/>
            <person name="Yamamoto N."/>
            <person name="Seo M."/>
            <person name="Sato S."/>
            <person name="Yamada T."/>
            <person name="Mori H."/>
            <person name="Tajima N."/>
            <person name="Moriyama T."/>
            <person name="Ikeuchi M."/>
            <person name="Watanabe M."/>
            <person name="Wada H."/>
            <person name="Kobayashi K."/>
            <person name="Saito M."/>
            <person name="Masuda T."/>
            <person name="Sasaki-Sekimoto Y."/>
            <person name="Mashiguchi K."/>
            <person name="Awai K."/>
            <person name="Shimojima M."/>
            <person name="Masuda S."/>
            <person name="Iwai M."/>
            <person name="Nobusawa T."/>
            <person name="Narise T."/>
            <person name="Kondo S."/>
            <person name="Saito H."/>
            <person name="Sato R."/>
            <person name="Murakawa M."/>
            <person name="Ihara Y."/>
            <person name="Oshima-Yamada Y."/>
            <person name="Ohtaka K."/>
            <person name="Satoh M."/>
            <person name="Sonobe K."/>
            <person name="Ishii M."/>
            <person name="Ohtani R."/>
            <person name="Kanamori-Sato M."/>
            <person name="Honoki R."/>
            <person name="Miyazaki D."/>
            <person name="Mochizuki H."/>
            <person name="Umetsu J."/>
            <person name="Higashi K."/>
            <person name="Shibata D."/>
            <person name="Kamiya Y."/>
            <person name="Sato N."/>
            <person name="Nakamura Y."/>
            <person name="Tabata S."/>
            <person name="Ida S."/>
            <person name="Kurokawa K."/>
            <person name="Ohta H."/>
        </authorList>
    </citation>
    <scope>NUCLEOTIDE SEQUENCE [LARGE SCALE GENOMIC DNA]</scope>
    <source>
        <strain evidence="5 6">NIES-2285</strain>
    </source>
</reference>
<evidence type="ECO:0000313" key="5">
    <source>
        <dbReference type="EMBL" id="GAQ87165.1"/>
    </source>
</evidence>
<name>A0A0U9HN01_KLENI</name>
<keyword evidence="6" id="KW-1185">Reference proteome</keyword>
<feature type="region of interest" description="Disordered" evidence="1">
    <location>
        <begin position="272"/>
        <end position="300"/>
    </location>
</feature>
<evidence type="ECO:0000313" key="6">
    <source>
        <dbReference type="Proteomes" id="UP000054558"/>
    </source>
</evidence>
<dbReference type="Pfam" id="PF25203">
    <property type="entry name" value="PB_DAAF9"/>
    <property type="match status" value="1"/>
</dbReference>
<accession>A0A0U9HN01</accession>
<dbReference type="STRING" id="105231.A0A0U9HN01"/>
<feature type="compositionally biased region" description="Basic and acidic residues" evidence="1">
    <location>
        <begin position="280"/>
        <end position="293"/>
    </location>
</feature>
<dbReference type="Gene3D" id="3.40.50.300">
    <property type="entry name" value="P-loop containing nucleotide triphosphate hydrolases"/>
    <property type="match status" value="1"/>
</dbReference>
<dbReference type="CDD" id="cd22936">
    <property type="entry name" value="shulin_C20orf194-like"/>
    <property type="match status" value="1"/>
</dbReference>
<protein>
    <submittedName>
        <fullName evidence="5">Uncharacterized protein</fullName>
    </submittedName>
</protein>
<feature type="region of interest" description="Disordered" evidence="1">
    <location>
        <begin position="321"/>
        <end position="354"/>
    </location>
</feature>
<feature type="compositionally biased region" description="Acidic residues" evidence="1">
    <location>
        <begin position="332"/>
        <end position="348"/>
    </location>
</feature>
<organism evidence="5 6">
    <name type="scientific">Klebsormidium nitens</name>
    <name type="common">Green alga</name>
    <name type="synonym">Ulothrix nitens</name>
    <dbReference type="NCBI Taxonomy" id="105231"/>
    <lineage>
        <taxon>Eukaryota</taxon>
        <taxon>Viridiplantae</taxon>
        <taxon>Streptophyta</taxon>
        <taxon>Klebsormidiophyceae</taxon>
        <taxon>Klebsormidiales</taxon>
        <taxon>Klebsormidiaceae</taxon>
        <taxon>Klebsormidium</taxon>
    </lineage>
</organism>
<dbReference type="PANTHER" id="PTHR33664:SF1">
    <property type="entry name" value="DYNEIN AXONEMAL ASSEMBLY FACTOR 9"/>
    <property type="match status" value="1"/>
</dbReference>